<dbReference type="AlphaFoldDB" id="A0A317SHJ3"/>
<dbReference type="InterPro" id="IPR001078">
    <property type="entry name" value="2-oxoacid_DH_actylTfrase"/>
</dbReference>
<dbReference type="GO" id="GO:0006086">
    <property type="term" value="P:pyruvate decarboxylation to acetyl-CoA"/>
    <property type="evidence" value="ECO:0007669"/>
    <property type="project" value="InterPro"/>
</dbReference>
<dbReference type="InterPro" id="IPR000089">
    <property type="entry name" value="Biotin_lipoyl"/>
</dbReference>
<dbReference type="PANTHER" id="PTHR23151:SF90">
    <property type="entry name" value="DIHYDROLIPOYLLYSINE-RESIDUE ACETYLTRANSFERASE COMPONENT OF PYRUVATE DEHYDROGENASE COMPLEX, MITOCHONDRIAL-RELATED"/>
    <property type="match status" value="1"/>
</dbReference>
<dbReference type="InterPro" id="IPR036625">
    <property type="entry name" value="E3-bd_dom_sf"/>
</dbReference>
<dbReference type="EC" id="2.3.1.12" evidence="6"/>
<keyword evidence="10" id="KW-0670">Pyruvate</keyword>
<organism evidence="10 11">
    <name type="scientific">Tuber magnatum</name>
    <name type="common">white Piedmont truffle</name>
    <dbReference type="NCBI Taxonomy" id="42249"/>
    <lineage>
        <taxon>Eukaryota</taxon>
        <taxon>Fungi</taxon>
        <taxon>Dikarya</taxon>
        <taxon>Ascomycota</taxon>
        <taxon>Pezizomycotina</taxon>
        <taxon>Pezizomycetes</taxon>
        <taxon>Pezizales</taxon>
        <taxon>Tuberaceae</taxon>
        <taxon>Tuber</taxon>
    </lineage>
</organism>
<evidence type="ECO:0000256" key="1">
    <source>
        <dbReference type="ARBA" id="ARBA00007317"/>
    </source>
</evidence>
<evidence type="ECO:0000256" key="2">
    <source>
        <dbReference type="ARBA" id="ARBA00022679"/>
    </source>
</evidence>
<dbReference type="InterPro" id="IPR011053">
    <property type="entry name" value="Single_hybrid_motif"/>
</dbReference>
<dbReference type="Pfam" id="PF02817">
    <property type="entry name" value="E3_binding"/>
    <property type="match status" value="1"/>
</dbReference>
<dbReference type="PANTHER" id="PTHR23151">
    <property type="entry name" value="DIHYDROLIPOAMIDE ACETYL/SUCCINYL-TRANSFERASE-RELATED"/>
    <property type="match status" value="1"/>
</dbReference>
<dbReference type="Gene3D" id="4.10.320.10">
    <property type="entry name" value="E3-binding domain"/>
    <property type="match status" value="1"/>
</dbReference>
<dbReference type="SUPFAM" id="SSF52777">
    <property type="entry name" value="CoA-dependent acyltransferases"/>
    <property type="match status" value="1"/>
</dbReference>
<dbReference type="FunFam" id="3.30.559.10:FF:000003">
    <property type="entry name" value="Acetyltransferase component of pyruvate dehydrogenase complex"/>
    <property type="match status" value="1"/>
</dbReference>
<dbReference type="NCBIfam" id="TIGR01349">
    <property type="entry name" value="PDHac_trf_mito"/>
    <property type="match status" value="1"/>
</dbReference>
<comment type="function">
    <text evidence="6">The pyruvate dehydrogenase complex catalyzes the overall conversion of pyruvate to acetyl-CoA and CO(2).</text>
</comment>
<dbReference type="Pfam" id="PF00364">
    <property type="entry name" value="Biotin_lipoyl"/>
    <property type="match status" value="1"/>
</dbReference>
<dbReference type="GO" id="GO:0005739">
    <property type="term" value="C:mitochondrion"/>
    <property type="evidence" value="ECO:0007669"/>
    <property type="project" value="UniProtKB-SubCell"/>
</dbReference>
<keyword evidence="4" id="KW-0809">Transit peptide</keyword>
<dbReference type="SUPFAM" id="SSF51230">
    <property type="entry name" value="Single hybrid motif"/>
    <property type="match status" value="1"/>
</dbReference>
<gene>
    <name evidence="10" type="ORF">C7212DRAFT_353573</name>
</gene>
<protein>
    <recommendedName>
        <fullName evidence="6">Acetyltransferase component of pyruvate dehydrogenase complex</fullName>
        <ecNumber evidence="6">2.3.1.12</ecNumber>
    </recommendedName>
</protein>
<keyword evidence="3 6" id="KW-0450">Lipoyl</keyword>
<dbReference type="EMBL" id="PYWC01000070">
    <property type="protein sequence ID" value="PWW73964.1"/>
    <property type="molecule type" value="Genomic_DNA"/>
</dbReference>
<dbReference type="FunFam" id="2.40.50.100:FF:000010">
    <property type="entry name" value="Acetyltransferase component of pyruvate dehydrogenase complex"/>
    <property type="match status" value="1"/>
</dbReference>
<dbReference type="InterPro" id="IPR023213">
    <property type="entry name" value="CAT-like_dom_sf"/>
</dbReference>
<feature type="compositionally biased region" description="Low complexity" evidence="7">
    <location>
        <begin position="105"/>
        <end position="116"/>
    </location>
</feature>
<keyword evidence="2 6" id="KW-0808">Transferase</keyword>
<comment type="caution">
    <text evidence="10">The sequence shown here is derived from an EMBL/GenBank/DDBJ whole genome shotgun (WGS) entry which is preliminary data.</text>
</comment>
<dbReference type="GO" id="GO:0045254">
    <property type="term" value="C:pyruvate dehydrogenase complex"/>
    <property type="evidence" value="ECO:0007669"/>
    <property type="project" value="UniProtKB-UniRule"/>
</dbReference>
<keyword evidence="11" id="KW-1185">Reference proteome</keyword>
<dbReference type="Gene3D" id="2.40.50.100">
    <property type="match status" value="1"/>
</dbReference>
<dbReference type="Pfam" id="PF00198">
    <property type="entry name" value="2-oxoacid_dh"/>
    <property type="match status" value="1"/>
</dbReference>
<dbReference type="CDD" id="cd06849">
    <property type="entry name" value="lipoyl_domain"/>
    <property type="match status" value="1"/>
</dbReference>
<dbReference type="InterPro" id="IPR004167">
    <property type="entry name" value="PSBD"/>
</dbReference>
<evidence type="ECO:0000256" key="3">
    <source>
        <dbReference type="ARBA" id="ARBA00022823"/>
    </source>
</evidence>
<dbReference type="InterPro" id="IPR006257">
    <property type="entry name" value="LAT1"/>
</dbReference>
<evidence type="ECO:0000256" key="6">
    <source>
        <dbReference type="RuleBase" id="RU361137"/>
    </source>
</evidence>
<dbReference type="OrthoDB" id="537444at2759"/>
<proteinExistence type="inferred from homology"/>
<comment type="catalytic activity">
    <reaction evidence="6">
        <text>N(6)-[(R)-dihydrolipoyl]-L-lysyl-[protein] + acetyl-CoA = N(6)-[(R)-S(8)-acetyldihydrolipoyl]-L-lysyl-[protein] + CoA</text>
        <dbReference type="Rhea" id="RHEA:17017"/>
        <dbReference type="Rhea" id="RHEA-COMP:10475"/>
        <dbReference type="Rhea" id="RHEA-COMP:10478"/>
        <dbReference type="ChEBI" id="CHEBI:57287"/>
        <dbReference type="ChEBI" id="CHEBI:57288"/>
        <dbReference type="ChEBI" id="CHEBI:83100"/>
        <dbReference type="ChEBI" id="CHEBI:83111"/>
        <dbReference type="EC" id="2.3.1.12"/>
    </reaction>
</comment>
<feature type="region of interest" description="Disordered" evidence="7">
    <location>
        <begin position="88"/>
        <end position="131"/>
    </location>
</feature>
<dbReference type="Gene3D" id="3.30.559.10">
    <property type="entry name" value="Chloramphenicol acetyltransferase-like domain"/>
    <property type="match status" value="1"/>
</dbReference>
<evidence type="ECO:0000313" key="10">
    <source>
        <dbReference type="EMBL" id="PWW73964.1"/>
    </source>
</evidence>
<feature type="domain" description="Lipoyl-binding" evidence="8">
    <location>
        <begin position="1"/>
        <end position="72"/>
    </location>
</feature>
<dbReference type="PROSITE" id="PS50968">
    <property type="entry name" value="BIOTINYL_LIPOYL"/>
    <property type="match status" value="1"/>
</dbReference>
<dbReference type="PROSITE" id="PS00189">
    <property type="entry name" value="LIPOYL"/>
    <property type="match status" value="1"/>
</dbReference>
<dbReference type="Proteomes" id="UP000246991">
    <property type="component" value="Unassembled WGS sequence"/>
</dbReference>
<dbReference type="SUPFAM" id="SSF47005">
    <property type="entry name" value="Peripheral subunit-binding domain of 2-oxo acid dehydrogenase complex"/>
    <property type="match status" value="1"/>
</dbReference>
<evidence type="ECO:0000259" key="8">
    <source>
        <dbReference type="PROSITE" id="PS50968"/>
    </source>
</evidence>
<comment type="subcellular location">
    <subcellularLocation>
        <location evidence="6">Mitochondrion</location>
    </subcellularLocation>
</comment>
<dbReference type="STRING" id="42249.A0A317SHJ3"/>
<dbReference type="InterPro" id="IPR045257">
    <property type="entry name" value="E2/Pdx1"/>
</dbReference>
<comment type="similarity">
    <text evidence="1 6">Belongs to the 2-oxoacid dehydrogenase family.</text>
</comment>
<sequence length="421" mass="44406">MPALSPTMTSGNIGPWKKNVGDAIAPGDVLVEIETDKAQMDFEYQEDGVLARILKPTGSKDVAVGNLIAIVVEEGTDISAFQDFTAESVGGEAQAPSPPEEEFLGSSNPPKSSPGPVESGGPTPSGGRIDTVMERDGRINASPLAKKIALEKGIALKDVKGTGEGGRITKADVENYKPTGVSSASSTPATASTDIPLTSMRKTIASRLQASKNTNPHYYVSSSLSVSKLLKLRQALNASAKGEYKLSVNDFLIKAVANALLKAPTVNSSYREDEDVIRQFSNADISVAVATPVGLMTPIVKNADTRGLVSISNEVKSLSGRARDGKLKPEEYQGGTFTISNMGMNPAVERFTAIINPPQAGILAVGTVKKVAVEGKDGGVEWDEQIVVTGSFDHRVVDGAVAGEFLRELKKLIENPLEMLL</sequence>
<name>A0A317SHJ3_9PEZI</name>
<comment type="cofactor">
    <cofactor evidence="6">
        <name>(R)-lipoate</name>
        <dbReference type="ChEBI" id="CHEBI:83088"/>
    </cofactor>
    <text evidence="6">Binds 1 lipoyl cofactor covalently.</text>
</comment>
<evidence type="ECO:0000259" key="9">
    <source>
        <dbReference type="PROSITE" id="PS51826"/>
    </source>
</evidence>
<dbReference type="InterPro" id="IPR003016">
    <property type="entry name" value="2-oxoA_DH_lipoyl-BS"/>
</dbReference>
<accession>A0A317SHJ3</accession>
<evidence type="ECO:0000313" key="11">
    <source>
        <dbReference type="Proteomes" id="UP000246991"/>
    </source>
</evidence>
<feature type="domain" description="Peripheral subunit-binding (PSBD)" evidence="9">
    <location>
        <begin position="140"/>
        <end position="177"/>
    </location>
</feature>
<keyword evidence="5 6" id="KW-0012">Acyltransferase</keyword>
<evidence type="ECO:0000256" key="5">
    <source>
        <dbReference type="ARBA" id="ARBA00023315"/>
    </source>
</evidence>
<dbReference type="GO" id="GO:0004742">
    <property type="term" value="F:dihydrolipoyllysine-residue acetyltransferase activity"/>
    <property type="evidence" value="ECO:0007669"/>
    <property type="project" value="UniProtKB-UniRule"/>
</dbReference>
<evidence type="ECO:0000256" key="7">
    <source>
        <dbReference type="SAM" id="MobiDB-lite"/>
    </source>
</evidence>
<reference evidence="10 11" key="1">
    <citation type="submission" date="2018-03" db="EMBL/GenBank/DDBJ databases">
        <title>Genomes of Pezizomycetes fungi and the evolution of truffles.</title>
        <authorList>
            <person name="Murat C."/>
            <person name="Payen T."/>
            <person name="Noel B."/>
            <person name="Kuo A."/>
            <person name="Martin F.M."/>
        </authorList>
    </citation>
    <scope>NUCLEOTIDE SEQUENCE [LARGE SCALE GENOMIC DNA]</scope>
    <source>
        <strain evidence="10">091103-1</strain>
    </source>
</reference>
<evidence type="ECO:0000256" key="4">
    <source>
        <dbReference type="ARBA" id="ARBA00022946"/>
    </source>
</evidence>
<dbReference type="PROSITE" id="PS51826">
    <property type="entry name" value="PSBD"/>
    <property type="match status" value="1"/>
</dbReference>